<sequence length="503" mass="56352">MHNIVRVCISPAPFPVCNIPLPGAMIPLALSHLAPFSYIERFVLLSVSLVYLVLRLSQNKHGFAVLRPVNMNTRQPNIQGLIATLNLVALILFQVYDVINVKIKYTEGFLVTQYLAEKDVVQAIPLPAGKWSPNDQFALLPVCNELINVTFALKSSAHFLALAYWHVTVKKQLGVSFGRTWEFLAYEAYSVLSLALYPIAQAAAPTVGMSIIYPQLVYHAENLIVVILTISIVVRMRCLLQQLSLPPSMVRRMQFYITLNVMQAVFVALEFIGLGTINIDAMTTGAFTKNAFWTDIFTAIFNIGYALATIVITTMVFPIFLEETDAADNVRMLVKFIRTPEGRSKFKTFCEKVMASENINFVLQVAAFKDDYARRTHEDNLLLAQQIYNEYLAPGAPQEVNLSFDAVEGFRANGFKDDTLLFEDTFTYAQQEILKLLDSETFARFKVQNPAVWNQFAEKVDQERRLRGALLSNGVGDQSHFIPTSSVHIHVSGTSQTTSAARV</sequence>
<reference evidence="3 4" key="1">
    <citation type="submission" date="2018-03" db="EMBL/GenBank/DDBJ databases">
        <authorList>
            <person name="Fogelqvist J."/>
        </authorList>
    </citation>
    <scope>NUCLEOTIDE SEQUENCE [LARGE SCALE GENOMIC DNA]</scope>
</reference>
<dbReference type="Pfam" id="PF00615">
    <property type="entry name" value="RGS"/>
    <property type="match status" value="1"/>
</dbReference>
<keyword evidence="1" id="KW-1133">Transmembrane helix</keyword>
<keyword evidence="1" id="KW-0812">Transmembrane</keyword>
<feature type="transmembrane region" description="Helical" evidence="1">
    <location>
        <begin position="78"/>
        <end position="96"/>
    </location>
</feature>
<feature type="transmembrane region" description="Helical" evidence="1">
    <location>
        <begin position="186"/>
        <end position="204"/>
    </location>
</feature>
<evidence type="ECO:0000313" key="3">
    <source>
        <dbReference type="EMBL" id="SPQ93278.1"/>
    </source>
</evidence>
<accession>A0A3P3XZA9</accession>
<keyword evidence="1" id="KW-0472">Membrane</keyword>
<keyword evidence="3" id="KW-0496">Mitochondrion</keyword>
<dbReference type="SUPFAM" id="SSF48097">
    <property type="entry name" value="Regulator of G-protein signaling, RGS"/>
    <property type="match status" value="1"/>
</dbReference>
<dbReference type="Gene3D" id="1.10.167.10">
    <property type="entry name" value="Regulator of G-protein Signalling 4, domain 2"/>
    <property type="match status" value="1"/>
</dbReference>
<dbReference type="Proteomes" id="UP000290189">
    <property type="component" value="Unassembled WGS sequence"/>
</dbReference>
<feature type="transmembrane region" description="Helical" evidence="1">
    <location>
        <begin position="216"/>
        <end position="234"/>
    </location>
</feature>
<dbReference type="EMBL" id="OVEO01000001">
    <property type="protein sequence ID" value="SPQ93278.1"/>
    <property type="molecule type" value="Genomic_DNA"/>
</dbReference>
<feature type="transmembrane region" description="Helical" evidence="1">
    <location>
        <begin position="299"/>
        <end position="321"/>
    </location>
</feature>
<protein>
    <recommendedName>
        <fullName evidence="2">RGS domain-containing protein</fullName>
    </recommendedName>
</protein>
<dbReference type="InterPro" id="IPR044926">
    <property type="entry name" value="RGS_subdomain_2"/>
</dbReference>
<gene>
    <name evidence="3" type="ORF">PLBR_LOCUS493</name>
</gene>
<feature type="domain" description="RGS" evidence="2">
    <location>
        <begin position="332"/>
        <end position="445"/>
    </location>
</feature>
<dbReference type="AlphaFoldDB" id="A0A3P3XZA9"/>
<organism evidence="3 4">
    <name type="scientific">Plasmodiophora brassicae</name>
    <name type="common">Clubroot disease agent</name>
    <dbReference type="NCBI Taxonomy" id="37360"/>
    <lineage>
        <taxon>Eukaryota</taxon>
        <taxon>Sar</taxon>
        <taxon>Rhizaria</taxon>
        <taxon>Endomyxa</taxon>
        <taxon>Phytomyxea</taxon>
        <taxon>Plasmodiophorida</taxon>
        <taxon>Plasmodiophoridae</taxon>
        <taxon>Plasmodiophora</taxon>
    </lineage>
</organism>
<evidence type="ECO:0000259" key="2">
    <source>
        <dbReference type="PROSITE" id="PS50132"/>
    </source>
</evidence>
<dbReference type="InterPro" id="IPR016137">
    <property type="entry name" value="RGS"/>
</dbReference>
<proteinExistence type="predicted"/>
<dbReference type="PRINTS" id="PR01301">
    <property type="entry name" value="RGSPROTEIN"/>
</dbReference>
<dbReference type="PROSITE" id="PS50132">
    <property type="entry name" value="RGS"/>
    <property type="match status" value="1"/>
</dbReference>
<evidence type="ECO:0000256" key="1">
    <source>
        <dbReference type="SAM" id="Phobius"/>
    </source>
</evidence>
<dbReference type="PANTHER" id="PTHR10845">
    <property type="entry name" value="REGULATOR OF G PROTEIN SIGNALING"/>
    <property type="match status" value="1"/>
</dbReference>
<dbReference type="InterPro" id="IPR036305">
    <property type="entry name" value="RGS_sf"/>
</dbReference>
<geneLocation type="mitochondrion" evidence="3"/>
<feature type="transmembrane region" description="Helical" evidence="1">
    <location>
        <begin position="255"/>
        <end position="279"/>
    </location>
</feature>
<name>A0A3P3XZA9_PLABS</name>
<dbReference type="PANTHER" id="PTHR10845:SF192">
    <property type="entry name" value="DOUBLE HIT, ISOFORM B"/>
    <property type="match status" value="1"/>
</dbReference>
<dbReference type="SMART" id="SM00315">
    <property type="entry name" value="RGS"/>
    <property type="match status" value="1"/>
</dbReference>
<feature type="transmembrane region" description="Helical" evidence="1">
    <location>
        <begin position="146"/>
        <end position="165"/>
    </location>
</feature>
<evidence type="ECO:0000313" key="4">
    <source>
        <dbReference type="Proteomes" id="UP000290189"/>
    </source>
</evidence>
<feature type="transmembrane region" description="Helical" evidence="1">
    <location>
        <begin position="38"/>
        <end position="57"/>
    </location>
</feature>